<evidence type="ECO:0000256" key="7">
    <source>
        <dbReference type="ARBA" id="ARBA00022533"/>
    </source>
</evidence>
<evidence type="ECO:0000256" key="10">
    <source>
        <dbReference type="ARBA" id="ARBA00022777"/>
    </source>
</evidence>
<dbReference type="UniPathway" id="UPA00109">
    <property type="reaction ID" value="UER00180"/>
</dbReference>
<keyword evidence="9 17" id="KW-0547">Nucleotide-binding</keyword>
<dbReference type="GO" id="GO:0006096">
    <property type="term" value="P:glycolytic process"/>
    <property type="evidence" value="ECO:0007669"/>
    <property type="project" value="UniProtKB-UniPathway"/>
</dbReference>
<dbReference type="Pfam" id="PF00349">
    <property type="entry name" value="Hexokinase_1"/>
    <property type="match status" value="1"/>
</dbReference>
<evidence type="ECO:0000256" key="9">
    <source>
        <dbReference type="ARBA" id="ARBA00022741"/>
    </source>
</evidence>
<dbReference type="SUPFAM" id="SSF53067">
    <property type="entry name" value="Actin-like ATPase domain"/>
    <property type="match status" value="3"/>
</dbReference>
<evidence type="ECO:0000256" key="5">
    <source>
        <dbReference type="ARBA" id="ARBA00009225"/>
    </source>
</evidence>
<evidence type="ECO:0000256" key="12">
    <source>
        <dbReference type="ARBA" id="ARBA00023128"/>
    </source>
</evidence>
<comment type="similarity">
    <text evidence="5 17">Belongs to the hexokinase family.</text>
</comment>
<dbReference type="FunFam" id="3.30.420.40:FF:000054">
    <property type="entry name" value="Phosphotransferase"/>
    <property type="match status" value="1"/>
</dbReference>
<keyword evidence="10 17" id="KW-0418">Kinase</keyword>
<keyword evidence="13 17" id="KW-0324">Glycolysis</keyword>
<gene>
    <name evidence="22" type="ORF">LTLLF_127740</name>
</gene>
<dbReference type="PROSITE" id="PS51748">
    <property type="entry name" value="HEXOKINASE_2"/>
    <property type="match status" value="1"/>
</dbReference>
<feature type="domain" description="Hexokinase C-terminal" evidence="21">
    <location>
        <begin position="222"/>
        <end position="348"/>
    </location>
</feature>
<evidence type="ECO:0000256" key="3">
    <source>
        <dbReference type="ARBA" id="ARBA00004888"/>
    </source>
</evidence>
<dbReference type="GO" id="GO:0005536">
    <property type="term" value="F:D-glucose binding"/>
    <property type="evidence" value="ECO:0007669"/>
    <property type="project" value="InterPro"/>
</dbReference>
<feature type="compositionally biased region" description="Pro residues" evidence="19">
    <location>
        <begin position="369"/>
        <end position="382"/>
    </location>
</feature>
<keyword evidence="11 17" id="KW-0067">ATP-binding</keyword>
<evidence type="ECO:0000256" key="11">
    <source>
        <dbReference type="ARBA" id="ARBA00022840"/>
    </source>
</evidence>
<evidence type="ECO:0000256" key="15">
    <source>
        <dbReference type="ARBA" id="ARBA00047905"/>
    </source>
</evidence>
<dbReference type="FunFam" id="3.40.367.20:FF:000020">
    <property type="entry name" value="Hexokinase-1"/>
    <property type="match status" value="1"/>
</dbReference>
<dbReference type="CDD" id="cd24092">
    <property type="entry name" value="ASKHA_NBD_HK4_meta"/>
    <property type="match status" value="1"/>
</dbReference>
<dbReference type="PRINTS" id="PR00475">
    <property type="entry name" value="HEXOKINASE"/>
</dbReference>
<evidence type="ECO:0000256" key="6">
    <source>
        <dbReference type="ARBA" id="ARBA00022490"/>
    </source>
</evidence>
<dbReference type="InterPro" id="IPR019807">
    <property type="entry name" value="Hexokinase_BS"/>
</dbReference>
<keyword evidence="6" id="KW-0963">Cytoplasm</keyword>
<dbReference type="GO" id="GO:0005829">
    <property type="term" value="C:cytosol"/>
    <property type="evidence" value="ECO:0007669"/>
    <property type="project" value="TreeGrafter"/>
</dbReference>
<dbReference type="Proteomes" id="UP000710432">
    <property type="component" value="Unassembled WGS sequence"/>
</dbReference>
<dbReference type="PANTHER" id="PTHR19443">
    <property type="entry name" value="HEXOKINASE"/>
    <property type="match status" value="1"/>
</dbReference>
<dbReference type="GO" id="GO:0050796">
    <property type="term" value="P:regulation of insulin secretion"/>
    <property type="evidence" value="ECO:0007669"/>
    <property type="project" value="TreeGrafter"/>
</dbReference>
<dbReference type="Gene3D" id="1.10.287.1250">
    <property type="match status" value="1"/>
</dbReference>
<dbReference type="GO" id="GO:0008865">
    <property type="term" value="F:fructokinase activity"/>
    <property type="evidence" value="ECO:0007669"/>
    <property type="project" value="TreeGrafter"/>
</dbReference>
<comment type="subcellular location">
    <subcellularLocation>
        <location evidence="2">Cytoplasm</location>
    </subcellularLocation>
    <subcellularLocation>
        <location evidence="1">Mitochondrion</location>
    </subcellularLocation>
</comment>
<dbReference type="InterPro" id="IPR001312">
    <property type="entry name" value="Hexokinase"/>
</dbReference>
<comment type="catalytic activity">
    <reaction evidence="16">
        <text>D-glucose + ATP = D-glucose 6-phosphate + ADP + H(+)</text>
        <dbReference type="Rhea" id="RHEA:17825"/>
        <dbReference type="ChEBI" id="CHEBI:4167"/>
        <dbReference type="ChEBI" id="CHEBI:15378"/>
        <dbReference type="ChEBI" id="CHEBI:30616"/>
        <dbReference type="ChEBI" id="CHEBI:61548"/>
        <dbReference type="ChEBI" id="CHEBI:456216"/>
        <dbReference type="EC" id="2.7.1.1"/>
    </reaction>
    <physiologicalReaction direction="left-to-right" evidence="16">
        <dbReference type="Rhea" id="RHEA:17826"/>
    </physiologicalReaction>
</comment>
<dbReference type="InterPro" id="IPR022673">
    <property type="entry name" value="Hexokinase_C"/>
</dbReference>
<feature type="coiled-coil region" evidence="18">
    <location>
        <begin position="13"/>
        <end position="40"/>
    </location>
</feature>
<evidence type="ECO:0000256" key="1">
    <source>
        <dbReference type="ARBA" id="ARBA00004173"/>
    </source>
</evidence>
<evidence type="ECO:0000256" key="19">
    <source>
        <dbReference type="SAM" id="MobiDB-lite"/>
    </source>
</evidence>
<dbReference type="InterPro" id="IPR022672">
    <property type="entry name" value="Hexokinase_N"/>
</dbReference>
<evidence type="ECO:0000256" key="4">
    <source>
        <dbReference type="ARBA" id="ARBA00005028"/>
    </source>
</evidence>
<dbReference type="PANTHER" id="PTHR19443:SF3">
    <property type="entry name" value="HEXOKINASE-4"/>
    <property type="match status" value="1"/>
</dbReference>
<evidence type="ECO:0000256" key="18">
    <source>
        <dbReference type="SAM" id="Coils"/>
    </source>
</evidence>
<dbReference type="Gene3D" id="3.30.420.40">
    <property type="match status" value="1"/>
</dbReference>
<evidence type="ECO:0000313" key="23">
    <source>
        <dbReference type="Proteomes" id="UP000710432"/>
    </source>
</evidence>
<dbReference type="GO" id="GO:0006006">
    <property type="term" value="P:glucose metabolic process"/>
    <property type="evidence" value="ECO:0007669"/>
    <property type="project" value="TreeGrafter"/>
</dbReference>
<evidence type="ECO:0000256" key="14">
    <source>
        <dbReference type="ARBA" id="ARBA00044613"/>
    </source>
</evidence>
<evidence type="ECO:0000256" key="16">
    <source>
        <dbReference type="ARBA" id="ARBA00048160"/>
    </source>
</evidence>
<dbReference type="GO" id="GO:0004340">
    <property type="term" value="F:glucokinase activity"/>
    <property type="evidence" value="ECO:0007669"/>
    <property type="project" value="TreeGrafter"/>
</dbReference>
<comment type="pathway">
    <text evidence="4">Carbohydrate metabolism; hexose metabolism.</text>
</comment>
<accession>A0A8J6GRY0</accession>
<comment type="catalytic activity">
    <reaction evidence="14">
        <text>a D-hexose + ATP = a D-hexose 6-phosphate + ADP + H(+)</text>
        <dbReference type="Rhea" id="RHEA:22740"/>
        <dbReference type="ChEBI" id="CHEBI:4194"/>
        <dbReference type="ChEBI" id="CHEBI:15378"/>
        <dbReference type="ChEBI" id="CHEBI:30616"/>
        <dbReference type="ChEBI" id="CHEBI:229467"/>
        <dbReference type="ChEBI" id="CHEBI:456216"/>
        <dbReference type="EC" id="2.7.1.1"/>
    </reaction>
    <physiologicalReaction direction="left-to-right" evidence="14">
        <dbReference type="Rhea" id="RHEA:22741"/>
    </physiologicalReaction>
</comment>
<dbReference type="GO" id="GO:0005524">
    <property type="term" value="F:ATP binding"/>
    <property type="evidence" value="ECO:0007669"/>
    <property type="project" value="UniProtKB-UniRule"/>
</dbReference>
<name>A0A8J6GRY0_MICOH</name>
<evidence type="ECO:0000256" key="8">
    <source>
        <dbReference type="ARBA" id="ARBA00022679"/>
    </source>
</evidence>
<keyword evidence="12" id="KW-0496">Mitochondrion</keyword>
<feature type="region of interest" description="Disordered" evidence="19">
    <location>
        <begin position="340"/>
        <end position="389"/>
    </location>
</feature>
<evidence type="ECO:0000256" key="13">
    <source>
        <dbReference type="ARBA" id="ARBA00023152"/>
    </source>
</evidence>
<evidence type="ECO:0000256" key="2">
    <source>
        <dbReference type="ARBA" id="ARBA00004496"/>
    </source>
</evidence>
<evidence type="ECO:0000259" key="21">
    <source>
        <dbReference type="Pfam" id="PF03727"/>
    </source>
</evidence>
<protein>
    <recommendedName>
        <fullName evidence="17">Phosphotransferase</fullName>
        <ecNumber evidence="17">2.7.1.-</ecNumber>
    </recommendedName>
</protein>
<keyword evidence="18" id="KW-0175">Coiled coil</keyword>
<dbReference type="PROSITE" id="PS00378">
    <property type="entry name" value="HEXOKINASE_1"/>
    <property type="match status" value="1"/>
</dbReference>
<dbReference type="AlphaFoldDB" id="A0A8J6GRY0"/>
<dbReference type="GO" id="GO:0019158">
    <property type="term" value="F:mannokinase activity"/>
    <property type="evidence" value="ECO:0007669"/>
    <property type="project" value="TreeGrafter"/>
</dbReference>
<dbReference type="GO" id="GO:0005739">
    <property type="term" value="C:mitochondrion"/>
    <property type="evidence" value="ECO:0007669"/>
    <property type="project" value="UniProtKB-SubCell"/>
</dbReference>
<dbReference type="Pfam" id="PF03727">
    <property type="entry name" value="Hexokinase_2"/>
    <property type="match status" value="2"/>
</dbReference>
<dbReference type="EMBL" id="JAATJU010020800">
    <property type="protein sequence ID" value="KAH0515877.1"/>
    <property type="molecule type" value="Genomic_DNA"/>
</dbReference>
<evidence type="ECO:0000313" key="22">
    <source>
        <dbReference type="EMBL" id="KAH0515877.1"/>
    </source>
</evidence>
<dbReference type="EC" id="2.7.1.-" evidence="17"/>
<keyword evidence="8 17" id="KW-0808">Transferase</keyword>
<dbReference type="InterPro" id="IPR043129">
    <property type="entry name" value="ATPase_NBD"/>
</dbReference>
<comment type="catalytic activity">
    <reaction evidence="15">
        <text>D-fructose + ATP = D-fructose 6-phosphate + ADP + H(+)</text>
        <dbReference type="Rhea" id="RHEA:16125"/>
        <dbReference type="ChEBI" id="CHEBI:15378"/>
        <dbReference type="ChEBI" id="CHEBI:30616"/>
        <dbReference type="ChEBI" id="CHEBI:37721"/>
        <dbReference type="ChEBI" id="CHEBI:61527"/>
        <dbReference type="ChEBI" id="CHEBI:456216"/>
        <dbReference type="EC" id="2.7.1.1"/>
    </reaction>
    <physiologicalReaction direction="left-to-right" evidence="15">
        <dbReference type="Rhea" id="RHEA:16126"/>
    </physiologicalReaction>
</comment>
<proteinExistence type="inferred from homology"/>
<reference evidence="22" key="1">
    <citation type="submission" date="2020-03" db="EMBL/GenBank/DDBJ databases">
        <title>Studies in the Genomics of Life Span.</title>
        <authorList>
            <person name="Glass D."/>
        </authorList>
    </citation>
    <scope>NUCLEOTIDE SEQUENCE</scope>
    <source>
        <strain evidence="22">LTLLF</strain>
        <tissue evidence="22">Muscle</tissue>
    </source>
</reference>
<comment type="caution">
    <text evidence="22">The sequence shown here is derived from an EMBL/GenBank/DDBJ whole genome shotgun (WGS) entry which is preliminary data.</text>
</comment>
<dbReference type="GO" id="GO:0001678">
    <property type="term" value="P:intracellular glucose homeostasis"/>
    <property type="evidence" value="ECO:0007669"/>
    <property type="project" value="InterPro"/>
</dbReference>
<feature type="domain" description="Hexokinase C-terminal" evidence="21">
    <location>
        <begin position="386"/>
        <end position="500"/>
    </location>
</feature>
<sequence length="510" mass="56569">MLDDRTRMEATKKEKVEQILAEFQLQEEDLKKVMRRMQKEMDRGLRLETHEEASVKMLPTYVRSTPEGSEVGDFLSLDLGGTNFRVMLVKVGEGDAGQWSVKTKHQMYSIPEDAMTGTAEMLFDYISECISDFLDKHQMKHKKLPLGFTFSFPVRHEDIDKGILLNWTKGFKASGAEGNNIVGLLRDAIKRRGDFEMDVVAMVNDTVATMISCYYEDHRCEVGMIVGTGCNACYMEEMQNVELVEGDEGRMCVNTEWGAFGDSGELDEFLLEYDRMVDESSANPGQQLYEKLIGGKYMGELVRLVLLKLVDENLLFRGEASEQLRTRGAFETRFVSQVERENPALTKTTAGRGSGGEGGGKRGEGGVIPIPPGPSVTSPPHPARSDTGDRKQIHNILSTLGLRPSVTDCDIVRRACESVSTRAAHMCSAGLAGVINRMRESRSEDVMRITVGVDGSVYKLHPSFKERFHASVRRLTPNCEITFIQSEEGSGRGAALVSAVACKKACMLGQ</sequence>
<organism evidence="22 23">
    <name type="scientific">Microtus ochrogaster</name>
    <name type="common">Prairie vole</name>
    <dbReference type="NCBI Taxonomy" id="79684"/>
    <lineage>
        <taxon>Eukaryota</taxon>
        <taxon>Metazoa</taxon>
        <taxon>Chordata</taxon>
        <taxon>Craniata</taxon>
        <taxon>Vertebrata</taxon>
        <taxon>Euteleostomi</taxon>
        <taxon>Mammalia</taxon>
        <taxon>Eutheria</taxon>
        <taxon>Euarchontoglires</taxon>
        <taxon>Glires</taxon>
        <taxon>Rodentia</taxon>
        <taxon>Myomorpha</taxon>
        <taxon>Muroidea</taxon>
        <taxon>Cricetidae</taxon>
        <taxon>Arvicolinae</taxon>
        <taxon>Microtus</taxon>
    </lineage>
</organism>
<evidence type="ECO:0000259" key="20">
    <source>
        <dbReference type="Pfam" id="PF00349"/>
    </source>
</evidence>
<dbReference type="UniPathway" id="UPA00242"/>
<evidence type="ECO:0000256" key="17">
    <source>
        <dbReference type="RuleBase" id="RU362007"/>
    </source>
</evidence>
<comment type="pathway">
    <text evidence="3">Carbohydrate degradation; glycolysis; D-glyceraldehyde 3-phosphate and glycerone phosphate from D-glucose: step 1/4.</text>
</comment>
<dbReference type="Gene3D" id="3.40.367.20">
    <property type="match status" value="1"/>
</dbReference>
<keyword evidence="7" id="KW-0021">Allosteric enzyme</keyword>
<feature type="domain" description="Hexokinase N-terminal" evidence="20">
    <location>
        <begin position="16"/>
        <end position="215"/>
    </location>
</feature>